<dbReference type="InterPro" id="IPR001270">
    <property type="entry name" value="ClpA/B"/>
</dbReference>
<dbReference type="EMBL" id="LAZR01002099">
    <property type="protein sequence ID" value="KKN34534.1"/>
    <property type="molecule type" value="Genomic_DNA"/>
</dbReference>
<dbReference type="PANTHER" id="PTHR42759">
    <property type="entry name" value="MOXR FAMILY PROTEIN"/>
    <property type="match status" value="1"/>
</dbReference>
<dbReference type="Gene3D" id="3.40.50.300">
    <property type="entry name" value="P-loop containing nucleotide triphosphate hydrolases"/>
    <property type="match status" value="1"/>
</dbReference>
<dbReference type="SUPFAM" id="SSF52540">
    <property type="entry name" value="P-loop containing nucleoside triphosphate hydrolases"/>
    <property type="match status" value="1"/>
</dbReference>
<dbReference type="InterPro" id="IPR050764">
    <property type="entry name" value="CbbQ/NirQ/NorQ/GpvN"/>
</dbReference>
<dbReference type="PRINTS" id="PR00300">
    <property type="entry name" value="CLPPROTEASEA"/>
</dbReference>
<dbReference type="PANTHER" id="PTHR42759:SF1">
    <property type="entry name" value="MAGNESIUM-CHELATASE SUBUNIT CHLD"/>
    <property type="match status" value="1"/>
</dbReference>
<dbReference type="SMART" id="SM00382">
    <property type="entry name" value="AAA"/>
    <property type="match status" value="1"/>
</dbReference>
<name>A0A0F9PWD1_9ZZZZ</name>
<dbReference type="GO" id="GO:0016887">
    <property type="term" value="F:ATP hydrolysis activity"/>
    <property type="evidence" value="ECO:0007669"/>
    <property type="project" value="InterPro"/>
</dbReference>
<feature type="domain" description="AAA+ ATPase" evidence="2">
    <location>
        <begin position="152"/>
        <end position="307"/>
    </location>
</feature>
<dbReference type="InterPro" id="IPR011704">
    <property type="entry name" value="ATPase_dyneun-rel_AAA"/>
</dbReference>
<dbReference type="AlphaFoldDB" id="A0A0F9PWD1"/>
<dbReference type="InterPro" id="IPR003593">
    <property type="entry name" value="AAA+_ATPase"/>
</dbReference>
<proteinExistence type="predicted"/>
<organism evidence="3">
    <name type="scientific">marine sediment metagenome</name>
    <dbReference type="NCBI Taxonomy" id="412755"/>
    <lineage>
        <taxon>unclassified sequences</taxon>
        <taxon>metagenomes</taxon>
        <taxon>ecological metagenomes</taxon>
    </lineage>
</organism>
<protein>
    <recommendedName>
        <fullName evidence="2">AAA+ ATPase domain-containing protein</fullName>
    </recommendedName>
</protein>
<comment type="caution">
    <text evidence="3">The sequence shown here is derived from an EMBL/GenBank/DDBJ whole genome shotgun (WGS) entry which is preliminary data.</text>
</comment>
<evidence type="ECO:0000256" key="1">
    <source>
        <dbReference type="SAM" id="MobiDB-lite"/>
    </source>
</evidence>
<dbReference type="InterPro" id="IPR027417">
    <property type="entry name" value="P-loop_NTPase"/>
</dbReference>
<evidence type="ECO:0000313" key="3">
    <source>
        <dbReference type="EMBL" id="KKN34534.1"/>
    </source>
</evidence>
<accession>A0A0F9PWD1</accession>
<feature type="region of interest" description="Disordered" evidence="1">
    <location>
        <begin position="406"/>
        <end position="434"/>
    </location>
</feature>
<reference evidence="3" key="1">
    <citation type="journal article" date="2015" name="Nature">
        <title>Complex archaea that bridge the gap between prokaryotes and eukaryotes.</title>
        <authorList>
            <person name="Spang A."/>
            <person name="Saw J.H."/>
            <person name="Jorgensen S.L."/>
            <person name="Zaremba-Niedzwiedzka K."/>
            <person name="Martijn J."/>
            <person name="Lind A.E."/>
            <person name="van Eijk R."/>
            <person name="Schleper C."/>
            <person name="Guy L."/>
            <person name="Ettema T.J."/>
        </authorList>
    </citation>
    <scope>NUCLEOTIDE SEQUENCE</scope>
</reference>
<dbReference type="Pfam" id="PF07728">
    <property type="entry name" value="AAA_5"/>
    <property type="match status" value="1"/>
</dbReference>
<evidence type="ECO:0000259" key="2">
    <source>
        <dbReference type="SMART" id="SM00382"/>
    </source>
</evidence>
<sequence length="434" mass="48304">MSTKENNEHLRSTFPDGTLISVHAVGKELQAIRIDTGDDVTNLIRRWTRKSAAKSNMGLRAKWTKTGGVQFRQLPMEEVEREARILGIGPSKVAASTVAVSAAAPSIQSDSGWSPLSDDEVREFISRAMEFKPENLVISEIKWKYLIRSALRGKNILMIGPSGCGKTLAAQSVHKVFHDRPWFYFNFGASTDPRGMLIGNTHYDNDTGTLFSESLFARAIQTPGAICLMDEVSRAHEDASNILMTVLDEKQRYLRIDEKPETPTIKVAEGVTFIGTANIGDEYTGTKVMDRALLDRFSSTIEMEPLSKPDEMSVLRRVFPDLEERLVDAIAEIADHTRIAIKSDDPRVSTIISTRMSEEMAALLHDGFSLADAAEVCVFPFYSDVGGTDSERTYMKQLVQKVLPTDFDDKDKPWDADNDNESDNDDAKVPWATS</sequence>
<dbReference type="CDD" id="cd00009">
    <property type="entry name" value="AAA"/>
    <property type="match status" value="1"/>
</dbReference>
<dbReference type="GO" id="GO:0005524">
    <property type="term" value="F:ATP binding"/>
    <property type="evidence" value="ECO:0007669"/>
    <property type="project" value="InterPro"/>
</dbReference>
<gene>
    <name evidence="3" type="ORF">LCGC14_0792840</name>
</gene>